<evidence type="ECO:0000256" key="1">
    <source>
        <dbReference type="SAM" id="MobiDB-lite"/>
    </source>
</evidence>
<keyword evidence="3" id="KW-1185">Reference proteome</keyword>
<accession>A0ABY3XYZ3</accession>
<feature type="region of interest" description="Disordered" evidence="1">
    <location>
        <begin position="1"/>
        <end position="23"/>
    </location>
</feature>
<gene>
    <name evidence="2" type="ORF">MMF93_26620</name>
</gene>
<protein>
    <recommendedName>
        <fullName evidence="4">FxLD family lantipeptide</fullName>
    </recommendedName>
</protein>
<reference evidence="2 3" key="1">
    <citation type="journal article" date="2023" name="Microbiol. Spectr.">
        <title>Synergy between Genome Mining, Metabolomics, and Bioinformatics Uncovers Antibacterial Chlorinated Carbazole Alkaloids and Their Biosynthetic Gene Cluster from Streptomyces tubbatahanensis sp. nov., a Novel Actinomycete Isolated from Sulu Sea, Philippines.</title>
        <authorList>
            <person name="Tenebro C.P."/>
            <person name="Trono D.J.V.L."/>
            <person name="Balida L.A.P."/>
            <person name="Bayog L.K.A."/>
            <person name="Bruna J.R."/>
            <person name="Sabido E.M."/>
            <person name="Caspe D.P.C."/>
            <person name="de Los Santos E.L.C."/>
            <person name="Saludes J.P."/>
            <person name="Dalisay D.S."/>
        </authorList>
    </citation>
    <scope>NUCLEOTIDE SEQUENCE [LARGE SCALE GENOMIC DNA]</scope>
    <source>
        <strain evidence="2 3">DSD3025</strain>
    </source>
</reference>
<evidence type="ECO:0000313" key="3">
    <source>
        <dbReference type="Proteomes" id="UP001202244"/>
    </source>
</evidence>
<proteinExistence type="predicted"/>
<organism evidence="2 3">
    <name type="scientific">Streptomyces tubbatahanensis</name>
    <dbReference type="NCBI Taxonomy" id="2923272"/>
    <lineage>
        <taxon>Bacteria</taxon>
        <taxon>Bacillati</taxon>
        <taxon>Actinomycetota</taxon>
        <taxon>Actinomycetes</taxon>
        <taxon>Kitasatosporales</taxon>
        <taxon>Streptomycetaceae</taxon>
        <taxon>Streptomyces</taxon>
    </lineage>
</organism>
<name>A0ABY3XYZ3_9ACTN</name>
<dbReference type="RefSeq" id="WP_181856542.1">
    <property type="nucleotide sequence ID" value="NZ_CP093846.1"/>
</dbReference>
<evidence type="ECO:0000313" key="2">
    <source>
        <dbReference type="EMBL" id="UNS99625.1"/>
    </source>
</evidence>
<dbReference type="EMBL" id="CP093846">
    <property type="protein sequence ID" value="UNS99625.1"/>
    <property type="molecule type" value="Genomic_DNA"/>
</dbReference>
<evidence type="ECO:0008006" key="4">
    <source>
        <dbReference type="Google" id="ProtNLM"/>
    </source>
</evidence>
<sequence>METLSEFTPREAGALPAEPQTSFADTDMSTAAADRCPISMCVDHCVGTQTG</sequence>
<dbReference type="Proteomes" id="UP001202244">
    <property type="component" value="Chromosome"/>
</dbReference>